<dbReference type="SMART" id="SM00066">
    <property type="entry name" value="GAL4"/>
    <property type="match status" value="1"/>
</dbReference>
<evidence type="ECO:0000313" key="10">
    <source>
        <dbReference type="Proteomes" id="UP000190312"/>
    </source>
</evidence>
<feature type="domain" description="Zn(2)-C6 fungal-type" evidence="8">
    <location>
        <begin position="389"/>
        <end position="418"/>
    </location>
</feature>
<dbReference type="eggNOG" id="ENOG502S0TA">
    <property type="taxonomic scope" value="Eukaryota"/>
</dbReference>
<dbReference type="InterPro" id="IPR036864">
    <property type="entry name" value="Zn2-C6_fun-type_DNA-bd_sf"/>
</dbReference>
<dbReference type="Proteomes" id="UP000190312">
    <property type="component" value="Unassembled WGS sequence"/>
</dbReference>
<dbReference type="Gene3D" id="4.10.240.10">
    <property type="entry name" value="Zn(2)-C6 fungal-type DNA-binding domain"/>
    <property type="match status" value="1"/>
</dbReference>
<dbReference type="SUPFAM" id="SSF51735">
    <property type="entry name" value="NAD(P)-binding Rossmann-fold domains"/>
    <property type="match status" value="1"/>
</dbReference>
<keyword evidence="3" id="KW-0805">Transcription regulation</keyword>
<dbReference type="GO" id="GO:0008270">
    <property type="term" value="F:zinc ion binding"/>
    <property type="evidence" value="ECO:0007669"/>
    <property type="project" value="InterPro"/>
</dbReference>
<dbReference type="InterPro" id="IPR011032">
    <property type="entry name" value="GroES-like_sf"/>
</dbReference>
<feature type="compositionally biased region" description="Polar residues" evidence="7">
    <location>
        <begin position="354"/>
        <end position="375"/>
    </location>
</feature>
<evidence type="ECO:0000256" key="5">
    <source>
        <dbReference type="ARBA" id="ARBA00023163"/>
    </source>
</evidence>
<keyword evidence="4" id="KW-0238">DNA-binding</keyword>
<evidence type="ECO:0000313" key="9">
    <source>
        <dbReference type="EMBL" id="OOO09341.1"/>
    </source>
</evidence>
<evidence type="ECO:0000256" key="2">
    <source>
        <dbReference type="ARBA" id="ARBA00022723"/>
    </source>
</evidence>
<organism evidence="9 10">
    <name type="scientific">Aspergillus oryzae</name>
    <name type="common">Yellow koji mold</name>
    <dbReference type="NCBI Taxonomy" id="5062"/>
    <lineage>
        <taxon>Eukaryota</taxon>
        <taxon>Fungi</taxon>
        <taxon>Dikarya</taxon>
        <taxon>Ascomycota</taxon>
        <taxon>Pezizomycotina</taxon>
        <taxon>Eurotiomycetes</taxon>
        <taxon>Eurotiomycetidae</taxon>
        <taxon>Eurotiales</taxon>
        <taxon>Aspergillaceae</taxon>
        <taxon>Aspergillus</taxon>
        <taxon>Aspergillus subgen. Circumdati</taxon>
    </lineage>
</organism>
<evidence type="ECO:0000256" key="3">
    <source>
        <dbReference type="ARBA" id="ARBA00023015"/>
    </source>
</evidence>
<dbReference type="PANTHER" id="PTHR47540">
    <property type="entry name" value="THIAMINE REPRESSIBLE GENES REGULATORY PROTEIN THI5"/>
    <property type="match status" value="1"/>
</dbReference>
<dbReference type="InterPro" id="IPR001138">
    <property type="entry name" value="Zn2Cys6_DnaBD"/>
</dbReference>
<protein>
    <recommendedName>
        <fullName evidence="8">Zn(2)-C6 fungal-type domain-containing protein</fullName>
    </recommendedName>
</protein>
<gene>
    <name evidence="9" type="ORF">OAory_01106370</name>
</gene>
<name>A0A1S9DJV9_ASPOZ</name>
<dbReference type="SUPFAM" id="SSF57701">
    <property type="entry name" value="Zn2/Cys6 DNA-binding domain"/>
    <property type="match status" value="1"/>
</dbReference>
<dbReference type="SMART" id="SM00829">
    <property type="entry name" value="PKS_ER"/>
    <property type="match status" value="1"/>
</dbReference>
<dbReference type="VEuPathDB" id="FungiDB:AO090001000255"/>
<dbReference type="SMART" id="SM00906">
    <property type="entry name" value="Fungal_trans"/>
    <property type="match status" value="1"/>
</dbReference>
<dbReference type="PROSITE" id="PS50048">
    <property type="entry name" value="ZN2_CY6_FUNGAL_2"/>
    <property type="match status" value="1"/>
</dbReference>
<keyword evidence="2" id="KW-0479">Metal-binding</keyword>
<dbReference type="Pfam" id="PF04082">
    <property type="entry name" value="Fungal_trans"/>
    <property type="match status" value="1"/>
</dbReference>
<dbReference type="Pfam" id="PF08240">
    <property type="entry name" value="ADH_N"/>
    <property type="match status" value="1"/>
</dbReference>
<dbReference type="AlphaFoldDB" id="A0A1S9DJV9"/>
<keyword evidence="6" id="KW-0539">Nucleus</keyword>
<evidence type="ECO:0000256" key="6">
    <source>
        <dbReference type="ARBA" id="ARBA00023242"/>
    </source>
</evidence>
<evidence type="ECO:0000256" key="7">
    <source>
        <dbReference type="SAM" id="MobiDB-lite"/>
    </source>
</evidence>
<keyword evidence="5" id="KW-0804">Transcription</keyword>
<dbReference type="OrthoDB" id="2579025at2759"/>
<dbReference type="InterPro" id="IPR013154">
    <property type="entry name" value="ADH-like_N"/>
</dbReference>
<feature type="region of interest" description="Disordered" evidence="7">
    <location>
        <begin position="330"/>
        <end position="380"/>
    </location>
</feature>
<dbReference type="Gene3D" id="3.90.180.10">
    <property type="entry name" value="Medium-chain alcohol dehydrogenases, catalytic domain"/>
    <property type="match status" value="1"/>
</dbReference>
<reference evidence="9 10" key="1">
    <citation type="submission" date="2016-10" db="EMBL/GenBank/DDBJ databases">
        <title>Genome sequencing of Aspergillus oryzae BCC7051.</title>
        <authorList>
            <person name="Thammarongtham C."/>
            <person name="Vorapreeda T."/>
            <person name="Nookaew I."/>
            <person name="Srisuk T."/>
            <person name="Land M."/>
            <person name="Jeennor S."/>
            <person name="Laoteng K."/>
        </authorList>
    </citation>
    <scope>NUCLEOTIDE SEQUENCE [LARGE SCALE GENOMIC DNA]</scope>
    <source>
        <strain evidence="9 10">BCC7051</strain>
    </source>
</reference>
<dbReference type="Pfam" id="PF00172">
    <property type="entry name" value="Zn_clus"/>
    <property type="match status" value="1"/>
</dbReference>
<dbReference type="GO" id="GO:0016491">
    <property type="term" value="F:oxidoreductase activity"/>
    <property type="evidence" value="ECO:0007669"/>
    <property type="project" value="InterPro"/>
</dbReference>
<dbReference type="GO" id="GO:0045944">
    <property type="term" value="P:positive regulation of transcription by RNA polymerase II"/>
    <property type="evidence" value="ECO:0007669"/>
    <property type="project" value="TreeGrafter"/>
</dbReference>
<dbReference type="CDD" id="cd05282">
    <property type="entry name" value="ETR_like"/>
    <property type="match status" value="1"/>
</dbReference>
<comment type="caution">
    <text evidence="9">The sequence shown here is derived from an EMBL/GenBank/DDBJ whole genome shotgun (WGS) entry which is preliminary data.</text>
</comment>
<evidence type="ECO:0000256" key="4">
    <source>
        <dbReference type="ARBA" id="ARBA00023125"/>
    </source>
</evidence>
<dbReference type="PROSITE" id="PS00463">
    <property type="entry name" value="ZN2_CY6_FUNGAL_1"/>
    <property type="match status" value="1"/>
</dbReference>
<sequence length="1097" mass="122474">MRFRTIIRDFGPPKEVVAYESYKPQVPGLGQVRIRMVLACINPSDLVTISGAYRSRIPLPFVPGFEGVGVIESVGAGVSELHVGQRVLPLGSAGTWQDMKVTGERWCFPVPPDLTDQQAAMAYINPMSAWMMVRQYAPNPPAVVAVNAATSAIGQMIIRMLNRAGIQPIALIRRPDGKRQLSDQLDLSAVICTSETGLRRKLSELSGGRGLAVAWDAVGGAEGDDLVRSLAPGGTLVHYGLLSGIPLSYRFREECPDARIELFRLRDWIHTAKRHELQRALDDIFELVRDGTAASKVAAVFPLSDIRQALECEATPGRQGKVLLSMSNAMEERSNPQLRTPTSPHPRNAGDESTAGNTTTGDMENDLPSTRNSSDGWPRQSGRIRVTRACDRCKKRKVRCNGQQPCRVCTEASAACSYNASYSRGRRPAVRLTRSRPLAQLTASPLTPRVVNQTASHPGNSDVLEEPPGVVSQERGSMPLGEPISRTSPEPAQTDLQGHYVGPSSGISFLSRVQKRLEQSVSFPRSLSVFNFGDTPLPYHHTDSSTGDPSPSYLDPTFCLLLNRDDTTRLVHRYFDFAVPVDRFVHRPTIEQWMNEFYETRGVMRDQDAAPAQIAVIFMIFAIAQEHTSPKPSTVEADTSVRYFRAANQQLAKEQGPVRLASVQARLCQCLWLLSQSRINHCWSLFGTVARLIFALGLHRNRHASSSSITRLEIECRRRTFWSAYCLDNYISTALGRPRTFNDKDIDQKLPSCVEDEEVQDSMDGTASYASQGLSTMFGPVSYAKLSRILSGILSDIYSIQPMSITERLSFTAKYMSELKSWRREMAGFLDRPSLNAAPLVLIYQRQRNVLNLAYWHTVILTNRPLLLTNFARLTNITRRLLREQNERREQIDESISECLHAAMEIVTVVDAIIQAKQLFRCFWFTPYFAFSASVILYVYTIQHSKEPGDVYGPFFAAAERCQQQIMNIAEEGSLTSRYCLVLEELHAEAVRQITPVQPSVDQQTQTHYAMEMRSGDIENLTSNVGDFATEFAMAAPNLVGLGPLDDFHVSPSASLEDLTGWDQFESMVSAHEIEKVFWYQSANQDYRQVFSGFNNL</sequence>
<dbReference type="InterPro" id="IPR036291">
    <property type="entry name" value="NAD(P)-bd_dom_sf"/>
</dbReference>
<dbReference type="GO" id="GO:0005634">
    <property type="term" value="C:nucleus"/>
    <property type="evidence" value="ECO:0007669"/>
    <property type="project" value="UniProtKB-SubCell"/>
</dbReference>
<dbReference type="PANTHER" id="PTHR47540:SF3">
    <property type="entry name" value="ZN(II)2CYS6 TRANSCRIPTION FACTOR (EUROFUNG)"/>
    <property type="match status" value="1"/>
</dbReference>
<accession>A0A1S9DJV9</accession>
<dbReference type="GO" id="GO:0043565">
    <property type="term" value="F:sequence-specific DNA binding"/>
    <property type="evidence" value="ECO:0007669"/>
    <property type="project" value="TreeGrafter"/>
</dbReference>
<proteinExistence type="predicted"/>
<comment type="subcellular location">
    <subcellularLocation>
        <location evidence="1">Nucleus</location>
    </subcellularLocation>
</comment>
<dbReference type="VEuPathDB" id="FungiDB:AO090001000256"/>
<dbReference type="InterPro" id="IPR007219">
    <property type="entry name" value="XnlR_reg_dom"/>
</dbReference>
<dbReference type="InterPro" id="IPR051711">
    <property type="entry name" value="Stress_Response_Reg"/>
</dbReference>
<dbReference type="Gene3D" id="3.40.50.720">
    <property type="entry name" value="NAD(P)-binding Rossmann-like Domain"/>
    <property type="match status" value="1"/>
</dbReference>
<evidence type="ECO:0000259" key="8">
    <source>
        <dbReference type="PROSITE" id="PS50048"/>
    </source>
</evidence>
<dbReference type="InterPro" id="IPR013149">
    <property type="entry name" value="ADH-like_C"/>
</dbReference>
<dbReference type="SUPFAM" id="SSF50129">
    <property type="entry name" value="GroES-like"/>
    <property type="match status" value="1"/>
</dbReference>
<feature type="region of interest" description="Disordered" evidence="7">
    <location>
        <begin position="453"/>
        <end position="493"/>
    </location>
</feature>
<dbReference type="CDD" id="cd12148">
    <property type="entry name" value="fungal_TF_MHR"/>
    <property type="match status" value="1"/>
</dbReference>
<dbReference type="GO" id="GO:0006351">
    <property type="term" value="P:DNA-templated transcription"/>
    <property type="evidence" value="ECO:0007669"/>
    <property type="project" value="InterPro"/>
</dbReference>
<evidence type="ECO:0000256" key="1">
    <source>
        <dbReference type="ARBA" id="ARBA00004123"/>
    </source>
</evidence>
<dbReference type="InterPro" id="IPR020843">
    <property type="entry name" value="ER"/>
</dbReference>
<dbReference type="Pfam" id="PF00107">
    <property type="entry name" value="ADH_zinc_N"/>
    <property type="match status" value="1"/>
</dbReference>
<dbReference type="CDD" id="cd00067">
    <property type="entry name" value="GAL4"/>
    <property type="match status" value="1"/>
</dbReference>
<dbReference type="GO" id="GO:0000981">
    <property type="term" value="F:DNA-binding transcription factor activity, RNA polymerase II-specific"/>
    <property type="evidence" value="ECO:0007669"/>
    <property type="project" value="InterPro"/>
</dbReference>
<dbReference type="EMBL" id="MKZY01000005">
    <property type="protein sequence ID" value="OOO09341.1"/>
    <property type="molecule type" value="Genomic_DNA"/>
</dbReference>